<organism evidence="2 3">
    <name type="scientific">Apiospora saccharicola</name>
    <dbReference type="NCBI Taxonomy" id="335842"/>
    <lineage>
        <taxon>Eukaryota</taxon>
        <taxon>Fungi</taxon>
        <taxon>Dikarya</taxon>
        <taxon>Ascomycota</taxon>
        <taxon>Pezizomycotina</taxon>
        <taxon>Sordariomycetes</taxon>
        <taxon>Xylariomycetidae</taxon>
        <taxon>Amphisphaeriales</taxon>
        <taxon>Apiosporaceae</taxon>
        <taxon>Apiospora</taxon>
    </lineage>
</organism>
<dbReference type="EMBL" id="JAQQWM010000003">
    <property type="protein sequence ID" value="KAK8071776.1"/>
    <property type="molecule type" value="Genomic_DNA"/>
</dbReference>
<accession>A0ABR1VKL4</accession>
<evidence type="ECO:0000313" key="2">
    <source>
        <dbReference type="EMBL" id="KAK8071776.1"/>
    </source>
</evidence>
<proteinExistence type="predicted"/>
<reference evidence="2 3" key="1">
    <citation type="submission" date="2023-01" db="EMBL/GenBank/DDBJ databases">
        <title>Analysis of 21 Apiospora genomes using comparative genomics revels a genus with tremendous synthesis potential of carbohydrate active enzymes and secondary metabolites.</title>
        <authorList>
            <person name="Sorensen T."/>
        </authorList>
    </citation>
    <scope>NUCLEOTIDE SEQUENCE [LARGE SCALE GENOMIC DNA]</scope>
    <source>
        <strain evidence="2 3">CBS 83171</strain>
    </source>
</reference>
<feature type="compositionally biased region" description="Basic and acidic residues" evidence="1">
    <location>
        <begin position="1"/>
        <end position="16"/>
    </location>
</feature>
<protein>
    <recommendedName>
        <fullName evidence="4">Myb-like domain-containing protein</fullName>
    </recommendedName>
</protein>
<feature type="compositionally biased region" description="Basic and acidic residues" evidence="1">
    <location>
        <begin position="88"/>
        <end position="104"/>
    </location>
</feature>
<feature type="compositionally biased region" description="Polar residues" evidence="1">
    <location>
        <begin position="78"/>
        <end position="87"/>
    </location>
</feature>
<evidence type="ECO:0008006" key="4">
    <source>
        <dbReference type="Google" id="ProtNLM"/>
    </source>
</evidence>
<gene>
    <name evidence="2" type="ORF">PG996_005124</name>
</gene>
<name>A0ABR1VKL4_9PEZI</name>
<comment type="caution">
    <text evidence="2">The sequence shown here is derived from an EMBL/GenBank/DDBJ whole genome shotgun (WGS) entry which is preliminary data.</text>
</comment>
<keyword evidence="3" id="KW-1185">Reference proteome</keyword>
<feature type="region of interest" description="Disordered" evidence="1">
    <location>
        <begin position="1"/>
        <end position="29"/>
    </location>
</feature>
<evidence type="ECO:0000256" key="1">
    <source>
        <dbReference type="SAM" id="MobiDB-lite"/>
    </source>
</evidence>
<sequence>MSDKPPNKPSKSDKGQKANTNPPLDNDDRLILEMLRTMGGGFSMSRWAEVAALQNLTPDQAKQRFEKMRNKFLAEDASGTTGSQNQNSEKDKGGEDENNTLKDA</sequence>
<evidence type="ECO:0000313" key="3">
    <source>
        <dbReference type="Proteomes" id="UP001446871"/>
    </source>
</evidence>
<dbReference type="Proteomes" id="UP001446871">
    <property type="component" value="Unassembled WGS sequence"/>
</dbReference>
<feature type="region of interest" description="Disordered" evidence="1">
    <location>
        <begin position="68"/>
        <end position="104"/>
    </location>
</feature>